<dbReference type="EMBL" id="VSWD01000003">
    <property type="protein sequence ID" value="KAK3106345.1"/>
    <property type="molecule type" value="Genomic_DNA"/>
</dbReference>
<keyword evidence="2" id="KW-1185">Reference proteome</keyword>
<sequence>MANFEIGSIDEILNLQPMETVDFDENQDKEWDLLSKILNDDMVMEVTDVSCSTVNDEALREMDKALEAANPVTSPVPYHDDKQKRFESISEEELNELQDNKQSKSTKKNTKWAISVFQEDRLAELLRRFYAEATPRISDKRIEDLNENLAAEYHKNTLKSMRSGINRHLRDLDRDVDIVCGRTFRHANDVLEGKLKQNLRYGVSRPTKHKDVIHTSDLQTISLYLGNDNLVKLRYKVWYDLGLHFVTRGLEFHEQLNTSSFDFHVDENGREYAVLNHETKEKTRQGGLDAREDFADKRMYATNTEKCPLASLKLLLSKTSSEAVSLFNHCSKDALKNPSF</sequence>
<gene>
    <name evidence="1" type="ORF">FSP39_018192</name>
</gene>
<evidence type="ECO:0000313" key="2">
    <source>
        <dbReference type="Proteomes" id="UP001186944"/>
    </source>
</evidence>
<proteinExistence type="predicted"/>
<dbReference type="PANTHER" id="PTHR21446:SF12">
    <property type="entry name" value="POTASSIUM CHANNEL TETRAMERIZATION DOMAIN CONTAINING 1"/>
    <property type="match status" value="1"/>
</dbReference>
<organism evidence="1 2">
    <name type="scientific">Pinctada imbricata</name>
    <name type="common">Atlantic pearl-oyster</name>
    <name type="synonym">Pinctada martensii</name>
    <dbReference type="NCBI Taxonomy" id="66713"/>
    <lineage>
        <taxon>Eukaryota</taxon>
        <taxon>Metazoa</taxon>
        <taxon>Spiralia</taxon>
        <taxon>Lophotrochozoa</taxon>
        <taxon>Mollusca</taxon>
        <taxon>Bivalvia</taxon>
        <taxon>Autobranchia</taxon>
        <taxon>Pteriomorphia</taxon>
        <taxon>Pterioida</taxon>
        <taxon>Pterioidea</taxon>
        <taxon>Pteriidae</taxon>
        <taxon>Pinctada</taxon>
    </lineage>
</organism>
<dbReference type="PANTHER" id="PTHR21446">
    <property type="entry name" value="DUF3504 DOMAIN-CONTAINING PROTEIN"/>
    <property type="match status" value="1"/>
</dbReference>
<protein>
    <submittedName>
        <fullName evidence="1">Uncharacterized protein</fullName>
    </submittedName>
</protein>
<reference evidence="1" key="1">
    <citation type="submission" date="2019-08" db="EMBL/GenBank/DDBJ databases">
        <title>The improved chromosome-level genome for the pearl oyster Pinctada fucata martensii using PacBio sequencing and Hi-C.</title>
        <authorList>
            <person name="Zheng Z."/>
        </authorList>
    </citation>
    <scope>NUCLEOTIDE SEQUENCE</scope>
    <source>
        <strain evidence="1">ZZ-2019</strain>
        <tissue evidence="1">Adductor muscle</tissue>
    </source>
</reference>
<accession>A0AA88YIS0</accession>
<comment type="caution">
    <text evidence="1">The sequence shown here is derived from an EMBL/GenBank/DDBJ whole genome shotgun (WGS) entry which is preliminary data.</text>
</comment>
<evidence type="ECO:0000313" key="1">
    <source>
        <dbReference type="EMBL" id="KAK3106345.1"/>
    </source>
</evidence>
<name>A0AA88YIS0_PINIB</name>
<dbReference type="AlphaFoldDB" id="A0AA88YIS0"/>
<dbReference type="InterPro" id="IPR052787">
    <property type="entry name" value="MAVS"/>
</dbReference>
<dbReference type="Proteomes" id="UP001186944">
    <property type="component" value="Unassembled WGS sequence"/>
</dbReference>